<evidence type="ECO:0000256" key="1">
    <source>
        <dbReference type="SAM" id="Phobius"/>
    </source>
</evidence>
<keyword evidence="1" id="KW-0812">Transmembrane</keyword>
<accession>X0ZWE9</accession>
<comment type="caution">
    <text evidence="2">The sequence shown here is derived from an EMBL/GenBank/DDBJ whole genome shotgun (WGS) entry which is preliminary data.</text>
</comment>
<dbReference type="EMBL" id="BART01007716">
    <property type="protein sequence ID" value="GAG62237.1"/>
    <property type="molecule type" value="Genomic_DNA"/>
</dbReference>
<reference evidence="2" key="1">
    <citation type="journal article" date="2014" name="Front. Microbiol.">
        <title>High frequency of phylogenetically diverse reductive dehalogenase-homologous genes in deep subseafloor sedimentary metagenomes.</title>
        <authorList>
            <person name="Kawai M."/>
            <person name="Futagami T."/>
            <person name="Toyoda A."/>
            <person name="Takaki Y."/>
            <person name="Nishi S."/>
            <person name="Hori S."/>
            <person name="Arai W."/>
            <person name="Tsubouchi T."/>
            <person name="Morono Y."/>
            <person name="Uchiyama I."/>
            <person name="Ito T."/>
            <person name="Fujiyama A."/>
            <person name="Inagaki F."/>
            <person name="Takami H."/>
        </authorList>
    </citation>
    <scope>NUCLEOTIDE SEQUENCE</scope>
    <source>
        <strain evidence="2">Expedition CK06-06</strain>
    </source>
</reference>
<organism evidence="2">
    <name type="scientific">marine sediment metagenome</name>
    <dbReference type="NCBI Taxonomy" id="412755"/>
    <lineage>
        <taxon>unclassified sequences</taxon>
        <taxon>metagenomes</taxon>
        <taxon>ecological metagenomes</taxon>
    </lineage>
</organism>
<proteinExistence type="predicted"/>
<protein>
    <submittedName>
        <fullName evidence="2">Uncharacterized protein</fullName>
    </submittedName>
</protein>
<keyword evidence="1" id="KW-0472">Membrane</keyword>
<sequence>KTLIDGKQLRPLLDRTAFVKYSMTGSTFLVEPERLSINTAMVGVIITYLTQRMPQQVTNQWDLWSDRIQKVPANAIDPAGPFPSYVTPDDNVLTWTNFLKTYQIPTVARIEVDESLTKIKIPLASVLCLLAVVPLGWQIAKRRKNARSVGLHIGLVVVLLAASVALYPFLKVAVAKPAALAPQMTDEDAVAVLNSLLKNIYRSFDFREEEDVYDRLATSVSGDLLAEIYLQNRKSLVVTQAGGARARVKAVEILEVDVNQLADHPLGWLFHAKWTATGTVGHWGHIHMRKNQYSANIAVEPVDGAWKITGLELLEEKRIDSYAQSSSKK</sequence>
<name>X0ZWE9_9ZZZZ</name>
<gene>
    <name evidence="2" type="ORF">S01H4_17499</name>
</gene>
<dbReference type="AlphaFoldDB" id="X0ZWE9"/>
<evidence type="ECO:0000313" key="2">
    <source>
        <dbReference type="EMBL" id="GAG62237.1"/>
    </source>
</evidence>
<feature type="non-terminal residue" evidence="2">
    <location>
        <position position="1"/>
    </location>
</feature>
<feature type="transmembrane region" description="Helical" evidence="1">
    <location>
        <begin position="149"/>
        <end position="170"/>
    </location>
</feature>
<keyword evidence="1" id="KW-1133">Transmembrane helix</keyword>